<feature type="domain" description="BTB" evidence="1">
    <location>
        <begin position="91"/>
        <end position="196"/>
    </location>
</feature>
<dbReference type="PANTHER" id="PTHR14136:SF17">
    <property type="entry name" value="BTB_POZ DOMAIN-CONTAINING PROTEIN KCTD9"/>
    <property type="match status" value="1"/>
</dbReference>
<reference evidence="2" key="1">
    <citation type="submission" date="2020-06" db="EMBL/GenBank/DDBJ databases">
        <title>Draft genome of Bugula neritina, a colonial animal packing powerful symbionts and potential medicines.</title>
        <authorList>
            <person name="Rayko M."/>
        </authorList>
    </citation>
    <scope>NUCLEOTIDE SEQUENCE [LARGE SCALE GENOMIC DNA]</scope>
    <source>
        <strain evidence="2">Kwan_BN1</strain>
    </source>
</reference>
<dbReference type="Gene3D" id="3.10.20.230">
    <property type="entry name" value="Doublecortin domain"/>
    <property type="match status" value="1"/>
</dbReference>
<dbReference type="InterPro" id="IPR003131">
    <property type="entry name" value="T1-type_BTB"/>
</dbReference>
<dbReference type="Gene3D" id="3.30.710.10">
    <property type="entry name" value="Potassium Channel Kv1.1, Chain A"/>
    <property type="match status" value="1"/>
</dbReference>
<dbReference type="EMBL" id="VXIV02003367">
    <property type="protein sequence ID" value="KAF6017671.1"/>
    <property type="molecule type" value="Genomic_DNA"/>
</dbReference>
<dbReference type="InterPro" id="IPR021789">
    <property type="entry name" value="KHA_dom"/>
</dbReference>
<name>A0A7J7IW58_BUGNE</name>
<accession>A0A7J7IW58</accession>
<evidence type="ECO:0000259" key="1">
    <source>
        <dbReference type="SMART" id="SM00225"/>
    </source>
</evidence>
<dbReference type="InterPro" id="IPR001646">
    <property type="entry name" value="5peptide_repeat"/>
</dbReference>
<dbReference type="InterPro" id="IPR000210">
    <property type="entry name" value="BTB/POZ_dom"/>
</dbReference>
<dbReference type="SUPFAM" id="SSF89837">
    <property type="entry name" value="Doublecortin (DC)"/>
    <property type="match status" value="1"/>
</dbReference>
<dbReference type="OrthoDB" id="9989223at2759"/>
<dbReference type="PANTHER" id="PTHR14136">
    <property type="entry name" value="BTB_POZ DOMAIN-CONTAINING PROTEIN KCTD9"/>
    <property type="match status" value="1"/>
</dbReference>
<dbReference type="GO" id="GO:0051260">
    <property type="term" value="P:protein homooligomerization"/>
    <property type="evidence" value="ECO:0007669"/>
    <property type="project" value="InterPro"/>
</dbReference>
<protein>
    <submittedName>
        <fullName evidence="2">KCTD9</fullName>
    </submittedName>
</protein>
<dbReference type="AlphaFoldDB" id="A0A7J7IW58"/>
<evidence type="ECO:0000313" key="2">
    <source>
        <dbReference type="EMBL" id="KAF6017671.1"/>
    </source>
</evidence>
<proteinExistence type="predicted"/>
<dbReference type="Pfam" id="PF11834">
    <property type="entry name" value="KHA"/>
    <property type="match status" value="1"/>
</dbReference>
<organism evidence="2 3">
    <name type="scientific">Bugula neritina</name>
    <name type="common">Brown bryozoan</name>
    <name type="synonym">Sertularia neritina</name>
    <dbReference type="NCBI Taxonomy" id="10212"/>
    <lineage>
        <taxon>Eukaryota</taxon>
        <taxon>Metazoa</taxon>
        <taxon>Spiralia</taxon>
        <taxon>Lophotrochozoa</taxon>
        <taxon>Bryozoa</taxon>
        <taxon>Gymnolaemata</taxon>
        <taxon>Cheilostomatida</taxon>
        <taxon>Flustrina</taxon>
        <taxon>Buguloidea</taxon>
        <taxon>Bugulidae</taxon>
        <taxon>Bugula</taxon>
    </lineage>
</organism>
<dbReference type="InterPro" id="IPR011333">
    <property type="entry name" value="SKP1/BTB/POZ_sf"/>
</dbReference>
<dbReference type="SMART" id="SM00225">
    <property type="entry name" value="BTB"/>
    <property type="match status" value="1"/>
</dbReference>
<dbReference type="InterPro" id="IPR036572">
    <property type="entry name" value="Doublecortin_dom_sf"/>
</dbReference>
<evidence type="ECO:0000313" key="3">
    <source>
        <dbReference type="Proteomes" id="UP000593567"/>
    </source>
</evidence>
<dbReference type="SUPFAM" id="SSF141571">
    <property type="entry name" value="Pentapeptide repeat-like"/>
    <property type="match status" value="1"/>
</dbReference>
<dbReference type="Pfam" id="PF02214">
    <property type="entry name" value="BTB_2"/>
    <property type="match status" value="1"/>
</dbReference>
<keyword evidence="3" id="KW-1185">Reference proteome</keyword>
<dbReference type="SUPFAM" id="SSF54695">
    <property type="entry name" value="POZ domain"/>
    <property type="match status" value="1"/>
</dbReference>
<dbReference type="Gene3D" id="2.160.20.80">
    <property type="entry name" value="E3 ubiquitin-protein ligase SopA"/>
    <property type="match status" value="1"/>
</dbReference>
<sequence>MENPIRINVFKNGDHSKSCVLSLSKSSSFSELMETMACKLDISTVQIMYNKQGARVLDVDVLRDDDTVYVGSSLMELFAGCNGLARTRNQDFITLNIGGVHVTTTKDTLTKKEPGSMLATMFSQSEDNQWFSRVDQTGAYLIDRPAKYFLPILNYLRHGQLIIDDSVNPAGVLEEAKFFGITSIQPRLEQLVQLNVKPTDYTPLTRHQISLSLMTTPSNCELRCQGLNFSGADLSKLDLRNINFKYANLSDTNLAGANLSHVNFERADLSNSCLDGANMMAVKLVCAQLEGASMKGCNFEDPSGSRANMEGANLKEVNLEGSHMAGVNLRVATLKNSNLRNCDLRGAILAGSNLENCDLSGCDLLDANLRGANLEGCAFAMMLSALHMSQTLKS</sequence>
<dbReference type="Pfam" id="PF00805">
    <property type="entry name" value="Pentapeptide"/>
    <property type="match status" value="3"/>
</dbReference>
<dbReference type="Proteomes" id="UP000593567">
    <property type="component" value="Unassembled WGS sequence"/>
</dbReference>
<dbReference type="FunFam" id="2.160.20.80:FF:000002">
    <property type="entry name" value="Potassium channel tetramerization domain-containing 9a"/>
    <property type="match status" value="1"/>
</dbReference>
<gene>
    <name evidence="2" type="ORF">EB796_024001</name>
</gene>
<comment type="caution">
    <text evidence="2">The sequence shown here is derived from an EMBL/GenBank/DDBJ whole genome shotgun (WGS) entry which is preliminary data.</text>
</comment>
<dbReference type="GO" id="GO:0035556">
    <property type="term" value="P:intracellular signal transduction"/>
    <property type="evidence" value="ECO:0007669"/>
    <property type="project" value="InterPro"/>
</dbReference>
<dbReference type="InterPro" id="IPR051082">
    <property type="entry name" value="Pentapeptide-BTB/POZ_domain"/>
</dbReference>